<comment type="similarity">
    <text evidence="9">Belongs to the SUA5 family. TsaC subfamily.</text>
</comment>
<feature type="domain" description="YrdC-like" evidence="10">
    <location>
        <begin position="10"/>
        <end position="204"/>
    </location>
</feature>
<dbReference type="GO" id="GO:0006450">
    <property type="term" value="P:regulation of translational fidelity"/>
    <property type="evidence" value="ECO:0007669"/>
    <property type="project" value="TreeGrafter"/>
</dbReference>
<evidence type="ECO:0000256" key="5">
    <source>
        <dbReference type="ARBA" id="ARBA00022695"/>
    </source>
</evidence>
<dbReference type="HAMAP" id="MF_01852">
    <property type="entry name" value="TsaC"/>
    <property type="match status" value="1"/>
</dbReference>
<dbReference type="GO" id="GO:0002949">
    <property type="term" value="P:tRNA threonylcarbamoyladenosine modification"/>
    <property type="evidence" value="ECO:0007669"/>
    <property type="project" value="UniProtKB-UniRule"/>
</dbReference>
<evidence type="ECO:0000256" key="4">
    <source>
        <dbReference type="ARBA" id="ARBA00022694"/>
    </source>
</evidence>
<comment type="catalytic activity">
    <reaction evidence="8 9">
        <text>L-threonine + hydrogencarbonate + ATP = L-threonylcarbamoyladenylate + diphosphate + H2O</text>
        <dbReference type="Rhea" id="RHEA:36407"/>
        <dbReference type="ChEBI" id="CHEBI:15377"/>
        <dbReference type="ChEBI" id="CHEBI:17544"/>
        <dbReference type="ChEBI" id="CHEBI:30616"/>
        <dbReference type="ChEBI" id="CHEBI:33019"/>
        <dbReference type="ChEBI" id="CHEBI:57926"/>
        <dbReference type="ChEBI" id="CHEBI:73682"/>
        <dbReference type="EC" id="2.7.7.87"/>
    </reaction>
</comment>
<dbReference type="InterPro" id="IPR050156">
    <property type="entry name" value="TC-AMP_synthase_SUA5"/>
</dbReference>
<accession>A0A198UPB9</accession>
<dbReference type="Pfam" id="PF01300">
    <property type="entry name" value="Sua5_yciO_yrdC"/>
    <property type="match status" value="1"/>
</dbReference>
<evidence type="ECO:0000259" key="10">
    <source>
        <dbReference type="PROSITE" id="PS51163"/>
    </source>
</evidence>
<dbReference type="GO" id="GO:0005737">
    <property type="term" value="C:cytoplasm"/>
    <property type="evidence" value="ECO:0007669"/>
    <property type="project" value="UniProtKB-SubCell"/>
</dbReference>
<evidence type="ECO:0000256" key="3">
    <source>
        <dbReference type="ARBA" id="ARBA00022679"/>
    </source>
</evidence>
<comment type="function">
    <text evidence="9">Required for the formation of a threonylcarbamoyl group on adenosine at position 37 (t(6)A37) in tRNAs that read codons beginning with adenine. Catalyzes the conversion of L-threonine, HCO(3)(-)/CO(2) and ATP to give threonylcarbamoyl-AMP (TC-AMP) as the acyladenylate intermediate, with the release of diphosphate.</text>
</comment>
<evidence type="ECO:0000256" key="9">
    <source>
        <dbReference type="HAMAP-Rule" id="MF_01852"/>
    </source>
</evidence>
<dbReference type="GO" id="GO:0000049">
    <property type="term" value="F:tRNA binding"/>
    <property type="evidence" value="ECO:0007669"/>
    <property type="project" value="TreeGrafter"/>
</dbReference>
<dbReference type="SUPFAM" id="SSF55821">
    <property type="entry name" value="YrdC/RibB"/>
    <property type="match status" value="1"/>
</dbReference>
<dbReference type="InterPro" id="IPR017945">
    <property type="entry name" value="DHBP_synth_RibB-like_a/b_dom"/>
</dbReference>
<evidence type="ECO:0000313" key="11">
    <source>
        <dbReference type="EMBL" id="OAU98358.1"/>
    </source>
</evidence>
<evidence type="ECO:0000256" key="8">
    <source>
        <dbReference type="ARBA" id="ARBA00048366"/>
    </source>
</evidence>
<dbReference type="PANTHER" id="PTHR17490:SF18">
    <property type="entry name" value="THREONYLCARBAMOYL-AMP SYNTHASE"/>
    <property type="match status" value="1"/>
</dbReference>
<dbReference type="PROSITE" id="PS51163">
    <property type="entry name" value="YRDC"/>
    <property type="match status" value="1"/>
</dbReference>
<sequence>MAGSKPIFMADELDLAASYFQAGGVLAYPSESVWGLGCDAFNTDAIHQVINLKYRDIGKGLIVLTDSAERLKSLLNVSHETSLIDHMQTFSDEFTQQHSRALTWLVPIKPSALPSALIGAYDTLAVRITTHPVLKDLCQALISPANPYGFLVSTSCNPSGQAPAQNLAQAMEYFGDQIAYLDVDGLGFDQPSCIKDLLTGDILR</sequence>
<dbReference type="EC" id="2.7.7.87" evidence="9"/>
<evidence type="ECO:0000313" key="12">
    <source>
        <dbReference type="Proteomes" id="UP000078228"/>
    </source>
</evidence>
<proteinExistence type="inferred from homology"/>
<dbReference type="PANTHER" id="PTHR17490">
    <property type="entry name" value="SUA5"/>
    <property type="match status" value="1"/>
</dbReference>
<gene>
    <name evidence="9" type="primary">tsaC</name>
    <name evidence="11" type="ORF">AO384_0119</name>
</gene>
<dbReference type="PATRIC" id="fig|480.237.peg.1761"/>
<evidence type="ECO:0000256" key="6">
    <source>
        <dbReference type="ARBA" id="ARBA00022741"/>
    </source>
</evidence>
<evidence type="ECO:0000256" key="1">
    <source>
        <dbReference type="ARBA" id="ARBA00004496"/>
    </source>
</evidence>
<dbReference type="EMBL" id="LXHC01000002">
    <property type="protein sequence ID" value="OAU98358.1"/>
    <property type="molecule type" value="Genomic_DNA"/>
</dbReference>
<keyword evidence="6 9" id="KW-0547">Nucleotide-binding</keyword>
<dbReference type="Proteomes" id="UP000078228">
    <property type="component" value="Unassembled WGS sequence"/>
</dbReference>
<dbReference type="AlphaFoldDB" id="A0A198UPB9"/>
<comment type="subcellular location">
    <subcellularLocation>
        <location evidence="1 9">Cytoplasm</location>
    </subcellularLocation>
</comment>
<evidence type="ECO:0000256" key="7">
    <source>
        <dbReference type="ARBA" id="ARBA00022840"/>
    </source>
</evidence>
<keyword evidence="5 9" id="KW-0548">Nucleotidyltransferase</keyword>
<dbReference type="OrthoDB" id="9814580at2"/>
<evidence type="ECO:0000256" key="2">
    <source>
        <dbReference type="ARBA" id="ARBA00022490"/>
    </source>
</evidence>
<keyword evidence="4 9" id="KW-0819">tRNA processing</keyword>
<comment type="caution">
    <text evidence="11">The sequence shown here is derived from an EMBL/GenBank/DDBJ whole genome shotgun (WGS) entry which is preliminary data.</text>
</comment>
<keyword evidence="3 9" id="KW-0808">Transferase</keyword>
<keyword evidence="7 9" id="KW-0067">ATP-binding</keyword>
<protein>
    <recommendedName>
        <fullName evidence="9">Threonylcarbamoyl-AMP synthase</fullName>
        <shortName evidence="9">TC-AMP synthase</shortName>
        <ecNumber evidence="9">2.7.7.87</ecNumber>
    </recommendedName>
    <alternativeName>
        <fullName evidence="9">L-threonylcarbamoyladenylate synthase</fullName>
    </alternativeName>
    <alternativeName>
        <fullName evidence="9">t(6)A37 threonylcarbamoyladenosine biosynthesis protein TsaC</fullName>
    </alternativeName>
    <alternativeName>
        <fullName evidence="9">tRNA threonylcarbamoyladenosine biosynthesis protein TsaC</fullName>
    </alternativeName>
</protein>
<dbReference type="InterPro" id="IPR023535">
    <property type="entry name" value="TC-AMP_synthase"/>
</dbReference>
<name>A0A198UPB9_MORCA</name>
<dbReference type="InterPro" id="IPR006070">
    <property type="entry name" value="Sua5-like_dom"/>
</dbReference>
<dbReference type="GO" id="GO:0061710">
    <property type="term" value="F:L-threonylcarbamoyladenylate synthase"/>
    <property type="evidence" value="ECO:0007669"/>
    <property type="project" value="UniProtKB-EC"/>
</dbReference>
<organism evidence="11 12">
    <name type="scientific">Moraxella catarrhalis</name>
    <name type="common">Branhamella catarrhalis</name>
    <dbReference type="NCBI Taxonomy" id="480"/>
    <lineage>
        <taxon>Bacteria</taxon>
        <taxon>Pseudomonadati</taxon>
        <taxon>Pseudomonadota</taxon>
        <taxon>Gammaproteobacteria</taxon>
        <taxon>Moraxellales</taxon>
        <taxon>Moraxellaceae</taxon>
        <taxon>Moraxella</taxon>
    </lineage>
</organism>
<dbReference type="Gene3D" id="3.90.870.10">
    <property type="entry name" value="DHBP synthase"/>
    <property type="match status" value="1"/>
</dbReference>
<dbReference type="GO" id="GO:0005524">
    <property type="term" value="F:ATP binding"/>
    <property type="evidence" value="ECO:0007669"/>
    <property type="project" value="UniProtKB-UniRule"/>
</dbReference>
<dbReference type="RefSeq" id="WP_064610186.1">
    <property type="nucleotide sequence ID" value="NZ_LXHB01000028.1"/>
</dbReference>
<keyword evidence="12" id="KW-1185">Reference proteome</keyword>
<dbReference type="GO" id="GO:0003725">
    <property type="term" value="F:double-stranded RNA binding"/>
    <property type="evidence" value="ECO:0007669"/>
    <property type="project" value="InterPro"/>
</dbReference>
<keyword evidence="2 9" id="KW-0963">Cytoplasm</keyword>
<reference evidence="11 12" key="1">
    <citation type="journal article" date="2016" name="Genome Biol. Evol.">
        <title>Comparative Genomic Analyses of the Moraxella catarrhalis Serosensitive and Seroresistant Lineages Demonstrate Their Independent Evolution.</title>
        <authorList>
            <person name="Earl J.P."/>
            <person name="de Vries S.P."/>
            <person name="Ahmed A."/>
            <person name="Powell E."/>
            <person name="Schultz M.P."/>
            <person name="Hermans P.W."/>
            <person name="Hill D.J."/>
            <person name="Zhou Z."/>
            <person name="Constantinidou C.I."/>
            <person name="Hu F.Z."/>
            <person name="Bootsma H.J."/>
            <person name="Ehrlich G.D."/>
        </authorList>
    </citation>
    <scope>NUCLEOTIDE SEQUENCE [LARGE SCALE GENOMIC DNA]</scope>
    <source>
        <strain evidence="11 12">Z7542</strain>
    </source>
</reference>